<evidence type="ECO:0000256" key="2">
    <source>
        <dbReference type="SAM" id="SignalP"/>
    </source>
</evidence>
<evidence type="ECO:0000313" key="4">
    <source>
        <dbReference type="Proteomes" id="UP000002852"/>
    </source>
</evidence>
<name>A0A3B5QP33_XIPMA</name>
<keyword evidence="4" id="KW-1185">Reference proteome</keyword>
<dbReference type="OMA" id="FRIAIWM"/>
<sequence>MENSFRIAIWMFLLLGFLQARPALDGLINDFGVTLLRNEVSCVNCPGNPLTVMKDGLKRAQKECTIRNERVDGTLDVLEVIQMFYPTVSLDTSCCFLINLKNVLPSTELVFSSDRKPPHTAQVKKQETGRSF</sequence>
<dbReference type="Proteomes" id="UP000002852">
    <property type="component" value="Unassembled WGS sequence"/>
</dbReference>
<reference evidence="3" key="4">
    <citation type="submission" date="2025-09" db="UniProtKB">
        <authorList>
            <consortium name="Ensembl"/>
        </authorList>
    </citation>
    <scope>IDENTIFICATION</scope>
    <source>
        <strain evidence="3">JP 163 A</strain>
    </source>
</reference>
<proteinExistence type="predicted"/>
<protein>
    <submittedName>
        <fullName evidence="3">Uncharacterized protein</fullName>
    </submittedName>
</protein>
<dbReference type="GeneTree" id="ENSGT00940000178335"/>
<reference evidence="4" key="2">
    <citation type="journal article" date="2013" name="Nat. Genet.">
        <title>The genome of the platyfish, Xiphophorus maculatus, provides insights into evolutionary adaptation and several complex traits.</title>
        <authorList>
            <person name="Schartl M."/>
            <person name="Walter R.B."/>
            <person name="Shen Y."/>
            <person name="Garcia T."/>
            <person name="Catchen J."/>
            <person name="Amores A."/>
            <person name="Braasch I."/>
            <person name="Chalopin D."/>
            <person name="Volff J.N."/>
            <person name="Lesch K.P."/>
            <person name="Bisazza A."/>
            <person name="Minx P."/>
            <person name="Hillier L."/>
            <person name="Wilson R.K."/>
            <person name="Fuerstenberg S."/>
            <person name="Boore J."/>
            <person name="Searle S."/>
            <person name="Postlethwait J.H."/>
            <person name="Warren W.C."/>
        </authorList>
    </citation>
    <scope>NUCLEOTIDE SEQUENCE [LARGE SCALE GENOMIC DNA]</scope>
    <source>
        <strain evidence="4">JP 163 A</strain>
    </source>
</reference>
<dbReference type="InParanoid" id="A0A3B5QP33"/>
<reference evidence="3" key="3">
    <citation type="submission" date="2025-08" db="UniProtKB">
        <authorList>
            <consortium name="Ensembl"/>
        </authorList>
    </citation>
    <scope>IDENTIFICATION</scope>
    <source>
        <strain evidence="3">JP 163 A</strain>
    </source>
</reference>
<feature type="chain" id="PRO_5017199309" evidence="2">
    <location>
        <begin position="21"/>
        <end position="132"/>
    </location>
</feature>
<evidence type="ECO:0000313" key="3">
    <source>
        <dbReference type="Ensembl" id="ENSXMAP00000032858.1"/>
    </source>
</evidence>
<accession>A0A3B5QP33</accession>
<reference evidence="4" key="1">
    <citation type="submission" date="2012-01" db="EMBL/GenBank/DDBJ databases">
        <authorList>
            <person name="Walter R."/>
            <person name="Schartl M."/>
            <person name="Warren W."/>
        </authorList>
    </citation>
    <scope>NUCLEOTIDE SEQUENCE [LARGE SCALE GENOMIC DNA]</scope>
    <source>
        <strain evidence="4">JP 163 A</strain>
    </source>
</reference>
<evidence type="ECO:0000256" key="1">
    <source>
        <dbReference type="SAM" id="MobiDB-lite"/>
    </source>
</evidence>
<feature type="region of interest" description="Disordered" evidence="1">
    <location>
        <begin position="113"/>
        <end position="132"/>
    </location>
</feature>
<keyword evidence="2" id="KW-0732">Signal</keyword>
<organism evidence="3 4">
    <name type="scientific">Xiphophorus maculatus</name>
    <name type="common">Southern platyfish</name>
    <name type="synonym">Platypoecilus maculatus</name>
    <dbReference type="NCBI Taxonomy" id="8083"/>
    <lineage>
        <taxon>Eukaryota</taxon>
        <taxon>Metazoa</taxon>
        <taxon>Chordata</taxon>
        <taxon>Craniata</taxon>
        <taxon>Vertebrata</taxon>
        <taxon>Euteleostomi</taxon>
        <taxon>Actinopterygii</taxon>
        <taxon>Neopterygii</taxon>
        <taxon>Teleostei</taxon>
        <taxon>Neoteleostei</taxon>
        <taxon>Acanthomorphata</taxon>
        <taxon>Ovalentaria</taxon>
        <taxon>Atherinomorphae</taxon>
        <taxon>Cyprinodontiformes</taxon>
        <taxon>Poeciliidae</taxon>
        <taxon>Poeciliinae</taxon>
        <taxon>Xiphophorus</taxon>
    </lineage>
</organism>
<feature type="signal peptide" evidence="2">
    <location>
        <begin position="1"/>
        <end position="20"/>
    </location>
</feature>
<dbReference type="Ensembl" id="ENSXMAT00000023376.1">
    <property type="protein sequence ID" value="ENSXMAP00000032858.1"/>
    <property type="gene ID" value="ENSXMAG00000021606.1"/>
</dbReference>
<dbReference type="AlphaFoldDB" id="A0A3B5QP33"/>